<keyword evidence="4" id="KW-1185">Reference proteome</keyword>
<comment type="similarity">
    <text evidence="1">Belongs to the NAD(P)-dependent epimerase/dehydratase family.</text>
</comment>
<gene>
    <name evidence="3" type="ORF">CYMTET_46013</name>
</gene>
<accession>A0AAE0BY81</accession>
<dbReference type="PANTHER" id="PTHR43574">
    <property type="entry name" value="EPIMERASE-RELATED"/>
    <property type="match status" value="1"/>
</dbReference>
<dbReference type="EMBL" id="LGRX02031936">
    <property type="protein sequence ID" value="KAK3244368.1"/>
    <property type="molecule type" value="Genomic_DNA"/>
</dbReference>
<organism evidence="3 4">
    <name type="scientific">Cymbomonas tetramitiformis</name>
    <dbReference type="NCBI Taxonomy" id="36881"/>
    <lineage>
        <taxon>Eukaryota</taxon>
        <taxon>Viridiplantae</taxon>
        <taxon>Chlorophyta</taxon>
        <taxon>Pyramimonadophyceae</taxon>
        <taxon>Pyramimonadales</taxon>
        <taxon>Pyramimonadaceae</taxon>
        <taxon>Cymbomonas</taxon>
    </lineage>
</organism>
<comment type="caution">
    <text evidence="3">The sequence shown here is derived from an EMBL/GenBank/DDBJ whole genome shotgun (WGS) entry which is preliminary data.</text>
</comment>
<evidence type="ECO:0000256" key="1">
    <source>
        <dbReference type="ARBA" id="ARBA00007637"/>
    </source>
</evidence>
<reference evidence="3 4" key="1">
    <citation type="journal article" date="2015" name="Genome Biol. Evol.">
        <title>Comparative Genomics of a Bacterivorous Green Alga Reveals Evolutionary Causalities and Consequences of Phago-Mixotrophic Mode of Nutrition.</title>
        <authorList>
            <person name="Burns J.A."/>
            <person name="Paasch A."/>
            <person name="Narechania A."/>
            <person name="Kim E."/>
        </authorList>
    </citation>
    <scope>NUCLEOTIDE SEQUENCE [LARGE SCALE GENOMIC DNA]</scope>
    <source>
        <strain evidence="3 4">PLY_AMNH</strain>
    </source>
</reference>
<dbReference type="AlphaFoldDB" id="A0AAE0BY81"/>
<dbReference type="SUPFAM" id="SSF51735">
    <property type="entry name" value="NAD(P)-binding Rossmann-fold domains"/>
    <property type="match status" value="1"/>
</dbReference>
<name>A0AAE0BY81_9CHLO</name>
<evidence type="ECO:0000313" key="4">
    <source>
        <dbReference type="Proteomes" id="UP001190700"/>
    </source>
</evidence>
<protein>
    <submittedName>
        <fullName evidence="3">Uncharacterized protein</fullName>
    </submittedName>
</protein>
<evidence type="ECO:0000256" key="2">
    <source>
        <dbReference type="ARBA" id="ARBA00023027"/>
    </source>
</evidence>
<dbReference type="Gene3D" id="3.40.50.720">
    <property type="entry name" value="NAD(P)-binding Rossmann-like Domain"/>
    <property type="match status" value="1"/>
</dbReference>
<sequence>MDTRSAKSSLILRRTELSWMCGLPPVPCSRPPTWSSTTSSRPNSQITAAAKLWDGTGGFVFTSSSGVWPDDDDVTIFTETTPTKPLGENPRTDKLLQAEQATLAAGGCVVRLAGLYHATRGAHMYFLKMGEVPSKGDSLVNLIHYKDAATLSVAALSSGFKEQTFMGCDNSPVTKIEMMEAVYASGRYEDDKCTFTITEGNPGRRMNNNATRLLLTWQPEFASFQDFMEDYKAGRVDI</sequence>
<evidence type="ECO:0000313" key="3">
    <source>
        <dbReference type="EMBL" id="KAK3244368.1"/>
    </source>
</evidence>
<dbReference type="Proteomes" id="UP001190700">
    <property type="component" value="Unassembled WGS sequence"/>
</dbReference>
<keyword evidence="2" id="KW-0520">NAD</keyword>
<proteinExistence type="inferred from homology"/>
<dbReference type="InterPro" id="IPR036291">
    <property type="entry name" value="NAD(P)-bd_dom_sf"/>
</dbReference>